<dbReference type="Pfam" id="PF02738">
    <property type="entry name" value="MoCoBD_1"/>
    <property type="match status" value="1"/>
</dbReference>
<proteinExistence type="predicted"/>
<organism evidence="2 3">
    <name type="scientific">Sneathiella chungangensis</name>
    <dbReference type="NCBI Taxonomy" id="1418234"/>
    <lineage>
        <taxon>Bacteria</taxon>
        <taxon>Pseudomonadati</taxon>
        <taxon>Pseudomonadota</taxon>
        <taxon>Alphaproteobacteria</taxon>
        <taxon>Sneathiellales</taxon>
        <taxon>Sneathiellaceae</taxon>
        <taxon>Sneathiella</taxon>
    </lineage>
</organism>
<dbReference type="AlphaFoldDB" id="A0A845MHH5"/>
<dbReference type="InterPro" id="IPR000674">
    <property type="entry name" value="Ald_Oxase/Xan_DH_a/b"/>
</dbReference>
<sequence>MAKLNVSRRKFLVGGILVGGALAVGYGFLREGEPDNAALTATTEEGEIALNAWVKVDRNGIVTVAVPRAEMGQGVYTALAMLVAEEMEANFDDIVVEQAPIADIYANITMIKDSLPFSDGHHQGEETVGAWGMAKVARTLGVQATGGSTSVRDAWIPMREAGATAKAMLVQAAARDWDVPAGEITVENGVISHAASGASGGFGDFVERAASEAVTTTPTLKDSRDFKLIGKPQMRVDIPEKVDGTAVFGVDVEVEGMAHAAVKLAPVFGGTLASHDAEAVRGMPGVIAVVPFDIGVAVVANSFWRAKTAVEALPASFNDGPAKDYSSAGILTLLEESLDSDDARVYSEDGDAAAAITASAQPVHAVYKAPFLAHACMEPMNCTAKVTETGVEIWMPNQAPTLVKWFAEKFADVPAENVTVHTTLLGGGFGRRAEIDLVYLAVTIAKAVKGRPVKLIWTRENDIQHDIYRPAAVSRFDGALGPDGRITGWANRIASQSVSGSFTERLLPWAAMDMPDNTTSEGAADIPYEFANRMVDHVPVKLPIPVGFWRSVGHSYNAFFTESFMDEMAHAAGKDPIEFRLAHLEGHRDFADVLRKLAEVSRWSEPLPPGRGRGVALHESFSSIVGQVVEVTANGSKEVTVDKVYCVVDCGAVVNPDTVTAQMEGGILFGLTAALYGEIEIEGGAVVNSNFPDYEMVRLAGCPEIEVHLAQSGRRLGGIGEVATPPIAPALANALFAATGERIRELPISKNGFIA</sequence>
<dbReference type="PIRSF" id="PIRSF036389">
    <property type="entry name" value="IOR_B"/>
    <property type="match status" value="1"/>
</dbReference>
<comment type="caution">
    <text evidence="2">The sequence shown here is derived from an EMBL/GenBank/DDBJ whole genome shotgun (WGS) entry which is preliminary data.</text>
</comment>
<reference evidence="2 3" key="1">
    <citation type="journal article" date="2014" name="Int. J. Syst. Evol. Microbiol.">
        <title>Sneathiella chungangensis sp. nov., isolated from a marine sand, and emended description of the genus Sneathiella.</title>
        <authorList>
            <person name="Siamphan C."/>
            <person name="Kim H."/>
            <person name="Lee J.S."/>
            <person name="Kim W."/>
        </authorList>
    </citation>
    <scope>NUCLEOTIDE SEQUENCE [LARGE SCALE GENOMIC DNA]</scope>
    <source>
        <strain evidence="2 3">KCTC 32476</strain>
    </source>
</reference>
<dbReference type="InterPro" id="IPR006311">
    <property type="entry name" value="TAT_signal"/>
</dbReference>
<accession>A0A845MHH5</accession>
<dbReference type="SMART" id="SM01008">
    <property type="entry name" value="Ald_Xan_dh_C"/>
    <property type="match status" value="1"/>
</dbReference>
<evidence type="ECO:0000259" key="1">
    <source>
        <dbReference type="SMART" id="SM01008"/>
    </source>
</evidence>
<dbReference type="Gene3D" id="3.90.1170.50">
    <property type="entry name" value="Aldehyde oxidase/xanthine dehydrogenase, a/b hammerhead"/>
    <property type="match status" value="1"/>
</dbReference>
<dbReference type="Proteomes" id="UP000445696">
    <property type="component" value="Unassembled WGS sequence"/>
</dbReference>
<dbReference type="PANTHER" id="PTHR47495">
    <property type="entry name" value="ALDEHYDE DEHYDROGENASE"/>
    <property type="match status" value="1"/>
</dbReference>
<dbReference type="SUPFAM" id="SSF56003">
    <property type="entry name" value="Molybdenum cofactor-binding domain"/>
    <property type="match status" value="2"/>
</dbReference>
<feature type="domain" description="Aldehyde oxidase/xanthine dehydrogenase a/b hammerhead" evidence="1">
    <location>
        <begin position="243"/>
        <end position="321"/>
    </location>
</feature>
<dbReference type="Pfam" id="PF20256">
    <property type="entry name" value="MoCoBD_2"/>
    <property type="match status" value="2"/>
</dbReference>
<dbReference type="InterPro" id="IPR008274">
    <property type="entry name" value="AldOxase/xan_DH_MoCoBD1"/>
</dbReference>
<keyword evidence="3" id="KW-1185">Reference proteome</keyword>
<dbReference type="PANTHER" id="PTHR47495:SF2">
    <property type="entry name" value="ALDEHYDE DEHYDROGENASE"/>
    <property type="match status" value="1"/>
</dbReference>
<dbReference type="InterPro" id="IPR046867">
    <property type="entry name" value="AldOxase/xan_DH_MoCoBD2"/>
</dbReference>
<dbReference type="OrthoDB" id="9767994at2"/>
<dbReference type="EMBL" id="WTVA01000003">
    <property type="protein sequence ID" value="MZR22474.1"/>
    <property type="molecule type" value="Genomic_DNA"/>
</dbReference>
<evidence type="ECO:0000313" key="2">
    <source>
        <dbReference type="EMBL" id="MZR22474.1"/>
    </source>
</evidence>
<dbReference type="InterPro" id="IPR052516">
    <property type="entry name" value="N-heterocyclic_Hydroxylase"/>
</dbReference>
<dbReference type="GO" id="GO:0016491">
    <property type="term" value="F:oxidoreductase activity"/>
    <property type="evidence" value="ECO:0007669"/>
    <property type="project" value="InterPro"/>
</dbReference>
<dbReference type="InterPro" id="IPR037165">
    <property type="entry name" value="AldOxase/xan_DH_Mopterin-bd_sf"/>
</dbReference>
<name>A0A845MHH5_9PROT</name>
<dbReference type="InterPro" id="IPR012368">
    <property type="entry name" value="OxRdtase_Mopterin-bd_su_IorB"/>
</dbReference>
<protein>
    <submittedName>
        <fullName evidence="2">Molybdopterin-dependent oxidoreductase</fullName>
    </submittedName>
</protein>
<dbReference type="Gene3D" id="3.30.365.10">
    <property type="entry name" value="Aldehyde oxidase/xanthine dehydrogenase, molybdopterin binding domain"/>
    <property type="match status" value="4"/>
</dbReference>
<dbReference type="RefSeq" id="WP_161338912.1">
    <property type="nucleotide sequence ID" value="NZ_JBHSDG010000005.1"/>
</dbReference>
<dbReference type="PROSITE" id="PS51318">
    <property type="entry name" value="TAT"/>
    <property type="match status" value="1"/>
</dbReference>
<evidence type="ECO:0000313" key="3">
    <source>
        <dbReference type="Proteomes" id="UP000445696"/>
    </source>
</evidence>
<gene>
    <name evidence="2" type="ORF">GQF03_09025</name>
</gene>